<proteinExistence type="predicted"/>
<organism evidence="2 3">
    <name type="scientific">Pacificimonas flava</name>
    <dbReference type="NCBI Taxonomy" id="1234595"/>
    <lineage>
        <taxon>Bacteria</taxon>
        <taxon>Pseudomonadati</taxon>
        <taxon>Pseudomonadota</taxon>
        <taxon>Alphaproteobacteria</taxon>
        <taxon>Sphingomonadales</taxon>
        <taxon>Sphingosinicellaceae</taxon>
        <taxon>Pacificimonas</taxon>
    </lineage>
</organism>
<sequence>MPTYKTGDEASLGELVRALKTEGRNLVKAEIALIRTKTTLRIRGAAIAAGLLAAAGLFGLIFYISALIALGIWLTHLFDSGALGALVVAILNILIAGVLFMIARNKLERTSKHADATADDMVEVVR</sequence>
<evidence type="ECO:0000313" key="3">
    <source>
        <dbReference type="Proteomes" id="UP000011717"/>
    </source>
</evidence>
<keyword evidence="3" id="KW-1185">Reference proteome</keyword>
<dbReference type="AlphaFoldDB" id="M2TLQ3"/>
<keyword evidence="1" id="KW-0812">Transmembrane</keyword>
<protein>
    <recommendedName>
        <fullName evidence="4">Phage holin family protein</fullName>
    </recommendedName>
</protein>
<accession>M2TLQ3</accession>
<evidence type="ECO:0008006" key="4">
    <source>
        <dbReference type="Google" id="ProtNLM"/>
    </source>
</evidence>
<evidence type="ECO:0000313" key="2">
    <source>
        <dbReference type="EMBL" id="EMD82661.1"/>
    </source>
</evidence>
<evidence type="ECO:0000256" key="1">
    <source>
        <dbReference type="SAM" id="Phobius"/>
    </source>
</evidence>
<reference evidence="2 3" key="1">
    <citation type="journal article" date="2013" name="Genome Announc.">
        <title>Draft Genome Sequence of Strain JLT2015T, Belonging to the Family Sphingomonadaceae of the Alphaproteobacteria.</title>
        <authorList>
            <person name="Tang K."/>
            <person name="Liu K."/>
            <person name="Li S."/>
            <person name="Jiao N."/>
        </authorList>
    </citation>
    <scope>NUCLEOTIDE SEQUENCE [LARGE SCALE GENOMIC DNA]</scope>
    <source>
        <strain evidence="2 3">JLT2015</strain>
    </source>
</reference>
<name>M2TLQ3_9SPHN</name>
<dbReference type="InterPro" id="IPR009937">
    <property type="entry name" value="Phage_holin_3_6"/>
</dbReference>
<gene>
    <name evidence="2" type="ORF">C725_2048</name>
</gene>
<dbReference type="Pfam" id="PF07332">
    <property type="entry name" value="Phage_holin_3_6"/>
    <property type="match status" value="1"/>
</dbReference>
<dbReference type="RefSeq" id="WP_008602532.1">
    <property type="nucleotide sequence ID" value="NZ_AMRV01000006.1"/>
</dbReference>
<dbReference type="Proteomes" id="UP000011717">
    <property type="component" value="Unassembled WGS sequence"/>
</dbReference>
<feature type="transmembrane region" description="Helical" evidence="1">
    <location>
        <begin position="45"/>
        <end position="74"/>
    </location>
</feature>
<keyword evidence="1" id="KW-1133">Transmembrane helix</keyword>
<dbReference type="EMBL" id="AMRV01000006">
    <property type="protein sequence ID" value="EMD82661.1"/>
    <property type="molecule type" value="Genomic_DNA"/>
</dbReference>
<keyword evidence="1" id="KW-0472">Membrane</keyword>
<comment type="caution">
    <text evidence="2">The sequence shown here is derived from an EMBL/GenBank/DDBJ whole genome shotgun (WGS) entry which is preliminary data.</text>
</comment>
<feature type="transmembrane region" description="Helical" evidence="1">
    <location>
        <begin position="80"/>
        <end position="103"/>
    </location>
</feature>